<name>A0ABD3I1C7_9MARC</name>
<keyword evidence="3" id="KW-1185">Reference proteome</keyword>
<evidence type="ECO:0000313" key="2">
    <source>
        <dbReference type="EMBL" id="KAL3696280.1"/>
    </source>
</evidence>
<organism evidence="2 3">
    <name type="scientific">Riccia sorocarpa</name>
    <dbReference type="NCBI Taxonomy" id="122646"/>
    <lineage>
        <taxon>Eukaryota</taxon>
        <taxon>Viridiplantae</taxon>
        <taxon>Streptophyta</taxon>
        <taxon>Embryophyta</taxon>
        <taxon>Marchantiophyta</taxon>
        <taxon>Marchantiopsida</taxon>
        <taxon>Marchantiidae</taxon>
        <taxon>Marchantiales</taxon>
        <taxon>Ricciaceae</taxon>
        <taxon>Riccia</taxon>
    </lineage>
</organism>
<sequence length="274" mass="31370">MTFLVFHAQSSKAYPRVIQEVADYKQHVENFVVHLSGQSSPVAFRFYMRDNIPSYQVQETYGGPWVPVHGRSVWKRSEPDSNSNFSVILPPKQNPAAKSPRSPHPKKGEIISFIKNYISYIDELQKKTDPTCDIYLQDQCLVEYWRRISKILEKGWEETDGAELKEGFWPATNHGTGHKLVAESVNVANALNGQMRQEAEEEIQAREEIFVGNASERKLANFVPLIHTVAGLMLLLRPSDEFCCQDCLWVAKAIGPVCRYEGNLNFNKIPIQWW</sequence>
<dbReference type="EMBL" id="JBJQOH010000002">
    <property type="protein sequence ID" value="KAL3696280.1"/>
    <property type="molecule type" value="Genomic_DNA"/>
</dbReference>
<reference evidence="2 3" key="1">
    <citation type="submission" date="2024-09" db="EMBL/GenBank/DDBJ databases">
        <title>Chromosome-scale assembly of Riccia sorocarpa.</title>
        <authorList>
            <person name="Paukszto L."/>
        </authorList>
    </citation>
    <scope>NUCLEOTIDE SEQUENCE [LARGE SCALE GENOMIC DNA]</scope>
    <source>
        <strain evidence="2">LP-2024</strain>
        <tissue evidence="2">Aerial parts of the thallus</tissue>
    </source>
</reference>
<evidence type="ECO:0000256" key="1">
    <source>
        <dbReference type="SAM" id="MobiDB-lite"/>
    </source>
</evidence>
<protein>
    <submittedName>
        <fullName evidence="2">Uncharacterized protein</fullName>
    </submittedName>
</protein>
<feature type="region of interest" description="Disordered" evidence="1">
    <location>
        <begin position="80"/>
        <end position="106"/>
    </location>
</feature>
<comment type="caution">
    <text evidence="2">The sequence shown here is derived from an EMBL/GenBank/DDBJ whole genome shotgun (WGS) entry which is preliminary data.</text>
</comment>
<dbReference type="Proteomes" id="UP001633002">
    <property type="component" value="Unassembled WGS sequence"/>
</dbReference>
<evidence type="ECO:0000313" key="3">
    <source>
        <dbReference type="Proteomes" id="UP001633002"/>
    </source>
</evidence>
<dbReference type="AlphaFoldDB" id="A0ABD3I1C7"/>
<proteinExistence type="predicted"/>
<accession>A0ABD3I1C7</accession>
<gene>
    <name evidence="2" type="ORF">R1sor_010356</name>
</gene>